<dbReference type="eggNOG" id="KOG2692">
    <property type="taxonomic scope" value="Eukaryota"/>
</dbReference>
<evidence type="ECO:0000256" key="1">
    <source>
        <dbReference type="ARBA" id="ARBA00004323"/>
    </source>
</evidence>
<evidence type="ECO:0000256" key="8">
    <source>
        <dbReference type="ARBA" id="ARBA00023034"/>
    </source>
</evidence>
<evidence type="ECO:0000256" key="5">
    <source>
        <dbReference type="ARBA" id="ARBA00022692"/>
    </source>
</evidence>
<dbReference type="CDD" id="cd23963">
    <property type="entry name" value="GT29_ST8SIA"/>
    <property type="match status" value="1"/>
</dbReference>
<evidence type="ECO:0000256" key="6">
    <source>
        <dbReference type="ARBA" id="ARBA00022968"/>
    </source>
</evidence>
<dbReference type="Gene3D" id="3.90.1480.20">
    <property type="entry name" value="Glycosyl transferase family 29"/>
    <property type="match status" value="1"/>
</dbReference>
<keyword evidence="9" id="KW-0472">Membrane</keyword>
<dbReference type="GO" id="GO:0000139">
    <property type="term" value="C:Golgi membrane"/>
    <property type="evidence" value="ECO:0007669"/>
    <property type="project" value="UniProtKB-SubCell"/>
</dbReference>
<dbReference type="InterPro" id="IPR050943">
    <property type="entry name" value="Glycosyltr_29_Sialyltrsf"/>
</dbReference>
<dbReference type="InterPro" id="IPR038578">
    <property type="entry name" value="GT29-like_sf"/>
</dbReference>
<dbReference type="AlphaFoldDB" id="C3YWF2"/>
<keyword evidence="6" id="KW-0735">Signal-anchor</keyword>
<proteinExistence type="inferred from homology"/>
<evidence type="ECO:0000256" key="2">
    <source>
        <dbReference type="ARBA" id="ARBA00006003"/>
    </source>
</evidence>
<keyword evidence="3" id="KW-0328">Glycosyltransferase</keyword>
<name>C3YWF2_BRAFL</name>
<sequence length="211" mass="24180">YKTCAVVANGGILLGSNCGADIDAKDYVMRINLPAIVGFEKDVGRRTNITFVNTNVVNRMKECSEMKDRSRDPYPARLRSINNTVLVGNRVSQNALMAAARSNKLLLSFWGRKQDLRRNKVAGWKLHSRPSSGLTTVLMTSTFCDHLFLYGFYPFPRDKQDRPIPYHYFPDDAVDEPIINLKKHHMDTEYRLCRDLHRRGVLRLQDGECET</sequence>
<dbReference type="GO" id="GO:0008373">
    <property type="term" value="F:sialyltransferase activity"/>
    <property type="evidence" value="ECO:0007669"/>
    <property type="project" value="InterPro"/>
</dbReference>
<accession>C3YWF2</accession>
<evidence type="ECO:0000313" key="11">
    <source>
        <dbReference type="EMBL" id="EEN55196.1"/>
    </source>
</evidence>
<dbReference type="STRING" id="7739.C3YWF2"/>
<keyword evidence="10" id="KW-0325">Glycoprotein</keyword>
<keyword evidence="8" id="KW-0333">Golgi apparatus</keyword>
<keyword evidence="7" id="KW-1133">Transmembrane helix</keyword>
<evidence type="ECO:0000256" key="9">
    <source>
        <dbReference type="ARBA" id="ARBA00023136"/>
    </source>
</evidence>
<reference evidence="11" key="1">
    <citation type="journal article" date="2008" name="Nature">
        <title>The amphioxus genome and the evolution of the chordate karyotype.</title>
        <authorList>
            <consortium name="US DOE Joint Genome Institute (JGI-PGF)"/>
            <person name="Putnam N.H."/>
            <person name="Butts T."/>
            <person name="Ferrier D.E.K."/>
            <person name="Furlong R.F."/>
            <person name="Hellsten U."/>
            <person name="Kawashima T."/>
            <person name="Robinson-Rechavi M."/>
            <person name="Shoguchi E."/>
            <person name="Terry A."/>
            <person name="Yu J.-K."/>
            <person name="Benito-Gutierrez E.L."/>
            <person name="Dubchak I."/>
            <person name="Garcia-Fernandez J."/>
            <person name="Gibson-Brown J.J."/>
            <person name="Grigoriev I.V."/>
            <person name="Horton A.C."/>
            <person name="de Jong P.J."/>
            <person name="Jurka J."/>
            <person name="Kapitonov V.V."/>
            <person name="Kohara Y."/>
            <person name="Kuroki Y."/>
            <person name="Lindquist E."/>
            <person name="Lucas S."/>
            <person name="Osoegawa K."/>
            <person name="Pennacchio L.A."/>
            <person name="Salamov A.A."/>
            <person name="Satou Y."/>
            <person name="Sauka-Spengler T."/>
            <person name="Schmutz J."/>
            <person name="Shin-I T."/>
            <person name="Toyoda A."/>
            <person name="Bronner-Fraser M."/>
            <person name="Fujiyama A."/>
            <person name="Holland L.Z."/>
            <person name="Holland P.W.H."/>
            <person name="Satoh N."/>
            <person name="Rokhsar D.S."/>
        </authorList>
    </citation>
    <scope>NUCLEOTIDE SEQUENCE [LARGE SCALE GENOMIC DNA]</scope>
    <source>
        <strain evidence="11">S238N-H82</strain>
        <tissue evidence="11">Testes</tissue>
    </source>
</reference>
<evidence type="ECO:0000256" key="3">
    <source>
        <dbReference type="ARBA" id="ARBA00022676"/>
    </source>
</evidence>
<comment type="subcellular location">
    <subcellularLocation>
        <location evidence="1">Golgi apparatus membrane</location>
        <topology evidence="1">Single-pass type II membrane protein</topology>
    </subcellularLocation>
</comment>
<organism>
    <name type="scientific">Branchiostoma floridae</name>
    <name type="common">Florida lancelet</name>
    <name type="synonym">Amphioxus</name>
    <dbReference type="NCBI Taxonomy" id="7739"/>
    <lineage>
        <taxon>Eukaryota</taxon>
        <taxon>Metazoa</taxon>
        <taxon>Chordata</taxon>
        <taxon>Cephalochordata</taxon>
        <taxon>Leptocardii</taxon>
        <taxon>Amphioxiformes</taxon>
        <taxon>Branchiostomatidae</taxon>
        <taxon>Branchiostoma</taxon>
    </lineage>
</organism>
<dbReference type="InParanoid" id="C3YWF2"/>
<evidence type="ECO:0000256" key="4">
    <source>
        <dbReference type="ARBA" id="ARBA00022679"/>
    </source>
</evidence>
<evidence type="ECO:0000256" key="7">
    <source>
        <dbReference type="ARBA" id="ARBA00022989"/>
    </source>
</evidence>
<feature type="non-terminal residue" evidence="11">
    <location>
        <position position="1"/>
    </location>
</feature>
<dbReference type="EMBL" id="GG666561">
    <property type="protein sequence ID" value="EEN55196.1"/>
    <property type="molecule type" value="Genomic_DNA"/>
</dbReference>
<dbReference type="PANTHER" id="PTHR11987:SF53">
    <property type="entry name" value="ALPHA-2,8-SIALYLTRANSFERASE 8F-LIKE"/>
    <property type="match status" value="1"/>
</dbReference>
<protein>
    <submittedName>
        <fullName evidence="11">Uncharacterized protein</fullName>
    </submittedName>
</protein>
<evidence type="ECO:0000256" key="10">
    <source>
        <dbReference type="ARBA" id="ARBA00023180"/>
    </source>
</evidence>
<keyword evidence="4" id="KW-0808">Transferase</keyword>
<gene>
    <name evidence="11" type="ORF">BRAFLDRAFT_200124</name>
</gene>
<dbReference type="PANTHER" id="PTHR11987">
    <property type="entry name" value="ALPHA-2,8-SIALYLTRANSFERASE"/>
    <property type="match status" value="1"/>
</dbReference>
<dbReference type="InterPro" id="IPR001675">
    <property type="entry name" value="Glyco_trans_29"/>
</dbReference>
<keyword evidence="5" id="KW-0812">Transmembrane</keyword>
<dbReference type="Pfam" id="PF00777">
    <property type="entry name" value="Glyco_transf_29"/>
    <property type="match status" value="1"/>
</dbReference>
<comment type="similarity">
    <text evidence="2">Belongs to the glycosyltransferase 29 family.</text>
</comment>